<name>A0A931CHV3_9ACTN</name>
<keyword evidence="3" id="KW-1185">Reference proteome</keyword>
<dbReference type="RefSeq" id="WP_196419663.1">
    <property type="nucleotide sequence ID" value="NZ_JADQTO010000031.1"/>
</dbReference>
<protein>
    <submittedName>
        <fullName evidence="2">Uncharacterized protein</fullName>
    </submittedName>
</protein>
<keyword evidence="1" id="KW-0472">Membrane</keyword>
<dbReference type="EMBL" id="JADQTO010000031">
    <property type="protein sequence ID" value="MBG0567892.1"/>
    <property type="molecule type" value="Genomic_DNA"/>
</dbReference>
<feature type="transmembrane region" description="Helical" evidence="1">
    <location>
        <begin position="37"/>
        <end position="57"/>
    </location>
</feature>
<keyword evidence="1" id="KW-0812">Transmembrane</keyword>
<evidence type="ECO:0000256" key="1">
    <source>
        <dbReference type="SAM" id="Phobius"/>
    </source>
</evidence>
<evidence type="ECO:0000313" key="2">
    <source>
        <dbReference type="EMBL" id="MBG0567892.1"/>
    </source>
</evidence>
<evidence type="ECO:0000313" key="3">
    <source>
        <dbReference type="Proteomes" id="UP000598146"/>
    </source>
</evidence>
<comment type="caution">
    <text evidence="2">The sequence shown here is derived from an EMBL/GenBank/DDBJ whole genome shotgun (WGS) entry which is preliminary data.</text>
</comment>
<keyword evidence="1" id="KW-1133">Transmembrane helix</keyword>
<proteinExistence type="predicted"/>
<dbReference type="Proteomes" id="UP000598146">
    <property type="component" value="Unassembled WGS sequence"/>
</dbReference>
<accession>A0A931CHV3</accession>
<sequence>MTDQIEELFADLRAGTLPTVRPPGTEPLRRAVRRRRAVLSGAAAVAVLAVAGLVAVIRPDQNTVPAVTPASEAPTYSVETLQARVAEALGISDPQQPGLGEIITNTGSGPKQSNRALLGGTYEVRMVCYGSGSMAVSVLSGNVGTDPVAQVVTVPCDATSTTVLTVPVVMARSSGTLMVQIEPEVAGPGRAAFGWQAQLAQSDEAWWEQQAQNALGADPAGMRTRAAFFMEDGGQGEGHTTAEPQNYQVRAVCVGFGTATLTIGPDGDLDTVVKKATLQCSPRDPKPVSLSYPSRKTVHMAIEPDDDAEGRSAAAYLTVRG</sequence>
<organism evidence="2 3">
    <name type="scientific">Actinoplanes aureus</name>
    <dbReference type="NCBI Taxonomy" id="2792083"/>
    <lineage>
        <taxon>Bacteria</taxon>
        <taxon>Bacillati</taxon>
        <taxon>Actinomycetota</taxon>
        <taxon>Actinomycetes</taxon>
        <taxon>Micromonosporales</taxon>
        <taxon>Micromonosporaceae</taxon>
        <taxon>Actinoplanes</taxon>
    </lineage>
</organism>
<gene>
    <name evidence="2" type="ORF">I4J89_41275</name>
</gene>
<dbReference type="AlphaFoldDB" id="A0A931CHV3"/>
<reference evidence="2" key="1">
    <citation type="submission" date="2020-11" db="EMBL/GenBank/DDBJ databases">
        <title>Isolation and identification of active actinomycetes.</title>
        <authorList>
            <person name="Sun X."/>
        </authorList>
    </citation>
    <scope>NUCLEOTIDE SEQUENCE</scope>
    <source>
        <strain evidence="2">NEAU-A11</strain>
    </source>
</reference>